<proteinExistence type="predicted"/>
<comment type="caution">
    <text evidence="1">The sequence shown here is derived from an EMBL/GenBank/DDBJ whole genome shotgun (WGS) entry which is preliminary data.</text>
</comment>
<dbReference type="Proteomes" id="UP000024635">
    <property type="component" value="Unassembled WGS sequence"/>
</dbReference>
<dbReference type="EMBL" id="JARK01000320">
    <property type="protein sequence ID" value="EYC38391.1"/>
    <property type="molecule type" value="Genomic_DNA"/>
</dbReference>
<keyword evidence="2" id="KW-1185">Reference proteome</keyword>
<accession>A0A016WFJ4</accession>
<evidence type="ECO:0000313" key="1">
    <source>
        <dbReference type="EMBL" id="EYC38391.1"/>
    </source>
</evidence>
<evidence type="ECO:0000313" key="2">
    <source>
        <dbReference type="Proteomes" id="UP000024635"/>
    </source>
</evidence>
<reference evidence="2" key="1">
    <citation type="journal article" date="2015" name="Nat. Genet.">
        <title>The genome and transcriptome of the zoonotic hookworm Ancylostoma ceylanicum identify infection-specific gene families.</title>
        <authorList>
            <person name="Schwarz E.M."/>
            <person name="Hu Y."/>
            <person name="Antoshechkin I."/>
            <person name="Miller M.M."/>
            <person name="Sternberg P.W."/>
            <person name="Aroian R.V."/>
        </authorList>
    </citation>
    <scope>NUCLEOTIDE SEQUENCE</scope>
    <source>
        <strain evidence="2">HY135</strain>
    </source>
</reference>
<sequence>MLAFVSFTLLDPFSHNSLRFTCAERLSEFCYVPVASNAPFDGLIEEHRIALSDFGLGHFHFSSRLSIRGKIYDLLFLASLEERRGHLT</sequence>
<protein>
    <submittedName>
        <fullName evidence="1">Uncharacterized protein</fullName>
    </submittedName>
</protein>
<gene>
    <name evidence="1" type="primary">Acey_s0720.g1814</name>
    <name evidence="1" type="ORF">Y032_0720g1814</name>
</gene>
<name>A0A016WFJ4_9BILA</name>
<organism evidence="1 2">
    <name type="scientific">Ancylostoma ceylanicum</name>
    <dbReference type="NCBI Taxonomy" id="53326"/>
    <lineage>
        <taxon>Eukaryota</taxon>
        <taxon>Metazoa</taxon>
        <taxon>Ecdysozoa</taxon>
        <taxon>Nematoda</taxon>
        <taxon>Chromadorea</taxon>
        <taxon>Rhabditida</taxon>
        <taxon>Rhabditina</taxon>
        <taxon>Rhabditomorpha</taxon>
        <taxon>Strongyloidea</taxon>
        <taxon>Ancylostomatidae</taxon>
        <taxon>Ancylostomatinae</taxon>
        <taxon>Ancylostoma</taxon>
    </lineage>
</organism>
<dbReference type="AlphaFoldDB" id="A0A016WFJ4"/>